<evidence type="ECO:0000256" key="4">
    <source>
        <dbReference type="SAM" id="Phobius"/>
    </source>
</evidence>
<keyword evidence="4" id="KW-0812">Transmembrane</keyword>
<feature type="transmembrane region" description="Helical" evidence="4">
    <location>
        <begin position="67"/>
        <end position="84"/>
    </location>
</feature>
<dbReference type="Gene3D" id="1.25.40.10">
    <property type="entry name" value="Tetratricopeptide repeat domain"/>
    <property type="match status" value="2"/>
</dbReference>
<keyword evidence="2 3" id="KW-0802">TPR repeat</keyword>
<comment type="caution">
    <text evidence="5">The sequence shown here is derived from an EMBL/GenBank/DDBJ whole genome shotgun (WGS) entry which is preliminary data.</text>
</comment>
<feature type="transmembrane region" description="Helical" evidence="4">
    <location>
        <begin position="35"/>
        <end position="55"/>
    </location>
</feature>
<dbReference type="Pfam" id="PF13432">
    <property type="entry name" value="TPR_16"/>
    <property type="match status" value="2"/>
</dbReference>
<evidence type="ECO:0000256" key="1">
    <source>
        <dbReference type="ARBA" id="ARBA00022737"/>
    </source>
</evidence>
<dbReference type="InterPro" id="IPR019734">
    <property type="entry name" value="TPR_rpt"/>
</dbReference>
<keyword evidence="4" id="KW-0472">Membrane</keyword>
<dbReference type="SUPFAM" id="SSF48452">
    <property type="entry name" value="TPR-like"/>
    <property type="match status" value="1"/>
</dbReference>
<dbReference type="RefSeq" id="WP_307267820.1">
    <property type="nucleotide sequence ID" value="NZ_JAUSVX010000001.1"/>
</dbReference>
<feature type="repeat" description="TPR" evidence="3">
    <location>
        <begin position="233"/>
        <end position="266"/>
    </location>
</feature>
<evidence type="ECO:0000256" key="3">
    <source>
        <dbReference type="PROSITE-ProRule" id="PRU00339"/>
    </source>
</evidence>
<protein>
    <submittedName>
        <fullName evidence="5">Tetratricopeptide (TPR) repeat protein</fullName>
    </submittedName>
</protein>
<evidence type="ECO:0000313" key="5">
    <source>
        <dbReference type="EMBL" id="MDQ0467739.1"/>
    </source>
</evidence>
<dbReference type="InterPro" id="IPR050498">
    <property type="entry name" value="Ycf3"/>
</dbReference>
<dbReference type="Proteomes" id="UP001242480">
    <property type="component" value="Unassembled WGS sequence"/>
</dbReference>
<feature type="repeat" description="TPR" evidence="3">
    <location>
        <begin position="199"/>
        <end position="232"/>
    </location>
</feature>
<gene>
    <name evidence="5" type="ORF">QO011_000734</name>
</gene>
<proteinExistence type="predicted"/>
<dbReference type="SMART" id="SM00028">
    <property type="entry name" value="TPR"/>
    <property type="match status" value="4"/>
</dbReference>
<keyword evidence="4" id="KW-1133">Transmembrane helix</keyword>
<evidence type="ECO:0000256" key="2">
    <source>
        <dbReference type="ARBA" id="ARBA00022803"/>
    </source>
</evidence>
<reference evidence="5 6" key="1">
    <citation type="submission" date="2023-07" db="EMBL/GenBank/DDBJ databases">
        <title>Genomic Encyclopedia of Type Strains, Phase IV (KMG-IV): sequencing the most valuable type-strain genomes for metagenomic binning, comparative biology and taxonomic classification.</title>
        <authorList>
            <person name="Goeker M."/>
        </authorList>
    </citation>
    <scope>NUCLEOTIDE SEQUENCE [LARGE SCALE GENOMIC DNA]</scope>
    <source>
        <strain evidence="5 6">DSM 19619</strain>
    </source>
</reference>
<keyword evidence="1" id="KW-0677">Repeat</keyword>
<dbReference type="PANTHER" id="PTHR44858:SF1">
    <property type="entry name" value="UDP-N-ACETYLGLUCOSAMINE--PEPTIDE N-ACETYLGLUCOSAMINYLTRANSFERASE SPINDLY-RELATED"/>
    <property type="match status" value="1"/>
</dbReference>
<dbReference type="PANTHER" id="PTHR44858">
    <property type="entry name" value="TETRATRICOPEPTIDE REPEAT PROTEIN 6"/>
    <property type="match status" value="1"/>
</dbReference>
<dbReference type="PROSITE" id="PS50005">
    <property type="entry name" value="TPR"/>
    <property type="match status" value="4"/>
</dbReference>
<sequence>MRQRLLFITVAIGLGVLNLNRWARAAAEGNWGEPLGEILTSVSVLYGLYALSMSFKRRATKRRSDESKLSIIALAVFVTTFAAWSDRAIAQSQPAPAADEVTCRQPLGGTRSIEACDRLVSSKRFNGHALAVILNDRGLLYFRNGDAQRALVDYDSAIAADPGLGTAHYNRGLALARLDRLGQAIDSFGEAGKLVPDRAVIWHSRGMAQTMTGNFAAAMADFDRAIGLDPKMALAWGYRGIAHVRLGEVEKGIADLKEALRLDPKNPTIAGALEDAETALAKR</sequence>
<name>A0ABU0J0E2_9HYPH</name>
<dbReference type="InterPro" id="IPR011990">
    <property type="entry name" value="TPR-like_helical_dom_sf"/>
</dbReference>
<dbReference type="EMBL" id="JAUSVX010000001">
    <property type="protein sequence ID" value="MDQ0467739.1"/>
    <property type="molecule type" value="Genomic_DNA"/>
</dbReference>
<keyword evidence="6" id="KW-1185">Reference proteome</keyword>
<feature type="repeat" description="TPR" evidence="3">
    <location>
        <begin position="131"/>
        <end position="164"/>
    </location>
</feature>
<organism evidence="5 6">
    <name type="scientific">Labrys wisconsinensis</name>
    <dbReference type="NCBI Taxonomy" id="425677"/>
    <lineage>
        <taxon>Bacteria</taxon>
        <taxon>Pseudomonadati</taxon>
        <taxon>Pseudomonadota</taxon>
        <taxon>Alphaproteobacteria</taxon>
        <taxon>Hyphomicrobiales</taxon>
        <taxon>Xanthobacteraceae</taxon>
        <taxon>Labrys</taxon>
    </lineage>
</organism>
<evidence type="ECO:0000313" key="6">
    <source>
        <dbReference type="Proteomes" id="UP001242480"/>
    </source>
</evidence>
<feature type="repeat" description="TPR" evidence="3">
    <location>
        <begin position="165"/>
        <end position="198"/>
    </location>
</feature>
<accession>A0ABU0J0E2</accession>